<accession>A0A1I7T5F6</accession>
<keyword evidence="9" id="KW-0811">Translocation</keyword>
<dbReference type="eggNOG" id="KOG3726">
    <property type="taxonomic scope" value="Eukaryota"/>
</dbReference>
<feature type="transmembrane region" description="Helical" evidence="14">
    <location>
        <begin position="191"/>
        <end position="209"/>
    </location>
</feature>
<reference evidence="16" key="1">
    <citation type="submission" date="2016-11" db="UniProtKB">
        <authorList>
            <consortium name="WormBaseParasite"/>
        </authorList>
    </citation>
    <scope>IDENTIFICATION</scope>
</reference>
<dbReference type="AlphaFoldDB" id="A0A1I7T5F6"/>
<dbReference type="STRING" id="1561998.A0A1I7T5F6"/>
<dbReference type="GO" id="GO:0070762">
    <property type="term" value="C:nuclear pore transmembrane ring"/>
    <property type="evidence" value="ECO:0007669"/>
    <property type="project" value="TreeGrafter"/>
</dbReference>
<evidence type="ECO:0000256" key="11">
    <source>
        <dbReference type="ARBA" id="ARBA00023136"/>
    </source>
</evidence>
<evidence type="ECO:0000256" key="13">
    <source>
        <dbReference type="SAM" id="MobiDB-lite"/>
    </source>
</evidence>
<organism evidence="15 16">
    <name type="scientific">Caenorhabditis tropicalis</name>
    <dbReference type="NCBI Taxonomy" id="1561998"/>
    <lineage>
        <taxon>Eukaryota</taxon>
        <taxon>Metazoa</taxon>
        <taxon>Ecdysozoa</taxon>
        <taxon>Nematoda</taxon>
        <taxon>Chromadorea</taxon>
        <taxon>Rhabditida</taxon>
        <taxon>Rhabditina</taxon>
        <taxon>Rhabditomorpha</taxon>
        <taxon>Rhabditoidea</taxon>
        <taxon>Rhabditidae</taxon>
        <taxon>Peloderinae</taxon>
        <taxon>Caenorhabditis</taxon>
    </lineage>
</organism>
<keyword evidence="6" id="KW-0509">mRNA transport</keyword>
<keyword evidence="12" id="KW-0539">Nucleus</keyword>
<evidence type="ECO:0000256" key="12">
    <source>
        <dbReference type="ARBA" id="ARBA00023242"/>
    </source>
</evidence>
<protein>
    <submittedName>
        <fullName evidence="16">Nucleoporin protein Ndc1-Nup</fullName>
    </submittedName>
</protein>
<dbReference type="InterPro" id="IPR019049">
    <property type="entry name" value="Nucleoporin_prot_Ndc1/Nup"/>
</dbReference>
<keyword evidence="7" id="KW-0653">Protein transport</keyword>
<dbReference type="GO" id="GO:0031965">
    <property type="term" value="C:nuclear membrane"/>
    <property type="evidence" value="ECO:0007669"/>
    <property type="project" value="UniProtKB-SubCell"/>
</dbReference>
<feature type="transmembrane region" description="Helical" evidence="14">
    <location>
        <begin position="80"/>
        <end position="106"/>
    </location>
</feature>
<dbReference type="WBParaSite" id="Csp11.Scaffold512.g2577.t1">
    <property type="protein sequence ID" value="Csp11.Scaffold512.g2577.t1"/>
    <property type="gene ID" value="Csp11.Scaffold512.g2577"/>
</dbReference>
<feature type="transmembrane region" description="Helical" evidence="14">
    <location>
        <begin position="159"/>
        <end position="179"/>
    </location>
</feature>
<feature type="transmembrane region" description="Helical" evidence="14">
    <location>
        <begin position="271"/>
        <end position="290"/>
    </location>
</feature>
<feature type="compositionally biased region" description="Low complexity" evidence="13">
    <location>
        <begin position="31"/>
        <end position="44"/>
    </location>
</feature>
<evidence type="ECO:0000313" key="16">
    <source>
        <dbReference type="WBParaSite" id="Csp11.Scaffold512.g2577.t1"/>
    </source>
</evidence>
<evidence type="ECO:0000256" key="3">
    <source>
        <dbReference type="ARBA" id="ARBA00005760"/>
    </source>
</evidence>
<keyword evidence="5 14" id="KW-0812">Transmembrane</keyword>
<keyword evidence="11 14" id="KW-0472">Membrane</keyword>
<keyword evidence="15" id="KW-1185">Reference proteome</keyword>
<keyword evidence="8 14" id="KW-1133">Transmembrane helix</keyword>
<keyword evidence="10" id="KW-0906">Nuclear pore complex</keyword>
<dbReference type="GO" id="GO:0006999">
    <property type="term" value="P:nuclear pore organization"/>
    <property type="evidence" value="ECO:0007669"/>
    <property type="project" value="TreeGrafter"/>
</dbReference>
<name>A0A1I7T5F6_9PELO</name>
<evidence type="ECO:0000256" key="7">
    <source>
        <dbReference type="ARBA" id="ARBA00022927"/>
    </source>
</evidence>
<dbReference type="GO" id="GO:0030674">
    <property type="term" value="F:protein-macromolecule adaptor activity"/>
    <property type="evidence" value="ECO:0007669"/>
    <property type="project" value="TreeGrafter"/>
</dbReference>
<evidence type="ECO:0000256" key="14">
    <source>
        <dbReference type="SAM" id="Phobius"/>
    </source>
</evidence>
<evidence type="ECO:0000256" key="8">
    <source>
        <dbReference type="ARBA" id="ARBA00022989"/>
    </source>
</evidence>
<dbReference type="GO" id="GO:0051028">
    <property type="term" value="P:mRNA transport"/>
    <property type="evidence" value="ECO:0007669"/>
    <property type="project" value="UniProtKB-KW"/>
</dbReference>
<evidence type="ECO:0000313" key="15">
    <source>
        <dbReference type="Proteomes" id="UP000095282"/>
    </source>
</evidence>
<feature type="region of interest" description="Disordered" evidence="13">
    <location>
        <begin position="21"/>
        <end position="53"/>
    </location>
</feature>
<dbReference type="eggNOG" id="KOG4358">
    <property type="taxonomic scope" value="Eukaryota"/>
</dbReference>
<sequence>MMGDNPSSFTSLTDSKLYDQISPGRRRVDGPLASSSTTSPSLRKSPLRTFNTPRSPQKPITIFDQVVTWFNAEIEVRKRLAGLVCGYFATLSYIITVSLLKITLWAPFSSVRDSLTWWIYPSSWLSIIFIQVISSAISFSHIQQFFKVTQLHRIPITDVHGWAGASLEFVHRLIFLYTAFTVSDCSFRKDFGWIAISFSAAISSAIVIFRSDFHLRFSEIQVTSLKTLIAFTKSLPIDHLFETCGFEAAMSFFSGMALILLIGPVVWGFSAWWLIISVPFTIILFGVNFIQHATAKIFVKTVNQIVMKPMAFPFPPSYSVHSPTPEQTRTLPKVIETADPLLRIFALYDLRTIAWTDTARRAEVFSLSQPGKHPRNWKSVSTPCVNMLDELRSKMTVAAARLVGYTWDDHDAESEAVPPREALMMPRKMREMTYRGAGQSRQQRNIAPIRTLNTQTIGILGKISRFIGHTTEKLVISRYDAQMNAYAAEALYMLVVDSLEEDRYGVVQKDLVDLIILLCKLITAIDTYERAKAVITLCIFIIVRMVNDQVAEDETTKKKLRGFE</sequence>
<dbReference type="PANTHER" id="PTHR13269:SF6">
    <property type="entry name" value="NUCLEOPORIN NDC1"/>
    <property type="match status" value="1"/>
</dbReference>
<dbReference type="PANTHER" id="PTHR13269">
    <property type="entry name" value="NUCLEOPORIN NDC1"/>
    <property type="match status" value="1"/>
</dbReference>
<evidence type="ECO:0000256" key="10">
    <source>
        <dbReference type="ARBA" id="ARBA00023132"/>
    </source>
</evidence>
<comment type="subcellular location">
    <subcellularLocation>
        <location evidence="1">Nucleus membrane</location>
        <topology evidence="1">Multi-pass membrane protein</topology>
    </subcellularLocation>
    <subcellularLocation>
        <location evidence="2">Nucleus</location>
        <location evidence="2">Nuclear pore complex</location>
    </subcellularLocation>
</comment>
<evidence type="ECO:0000256" key="2">
    <source>
        <dbReference type="ARBA" id="ARBA00004567"/>
    </source>
</evidence>
<dbReference type="Pfam" id="PF09531">
    <property type="entry name" value="Ndc1_Nup"/>
    <property type="match status" value="1"/>
</dbReference>
<evidence type="ECO:0000256" key="5">
    <source>
        <dbReference type="ARBA" id="ARBA00022692"/>
    </source>
</evidence>
<dbReference type="GO" id="GO:0015031">
    <property type="term" value="P:protein transport"/>
    <property type="evidence" value="ECO:0007669"/>
    <property type="project" value="UniProtKB-KW"/>
</dbReference>
<keyword evidence="4" id="KW-0813">Transport</keyword>
<proteinExistence type="inferred from homology"/>
<feature type="transmembrane region" description="Helical" evidence="14">
    <location>
        <begin position="244"/>
        <end position="265"/>
    </location>
</feature>
<evidence type="ECO:0000256" key="1">
    <source>
        <dbReference type="ARBA" id="ARBA00004232"/>
    </source>
</evidence>
<dbReference type="Proteomes" id="UP000095282">
    <property type="component" value="Unplaced"/>
</dbReference>
<evidence type="ECO:0000256" key="6">
    <source>
        <dbReference type="ARBA" id="ARBA00022816"/>
    </source>
</evidence>
<feature type="transmembrane region" description="Helical" evidence="14">
    <location>
        <begin position="118"/>
        <end position="139"/>
    </location>
</feature>
<comment type="similarity">
    <text evidence="3">Belongs to the NDC1 family.</text>
</comment>
<evidence type="ECO:0000256" key="9">
    <source>
        <dbReference type="ARBA" id="ARBA00023010"/>
    </source>
</evidence>
<evidence type="ECO:0000256" key="4">
    <source>
        <dbReference type="ARBA" id="ARBA00022448"/>
    </source>
</evidence>